<dbReference type="EMBL" id="LT629749">
    <property type="protein sequence ID" value="SDT41919.1"/>
    <property type="molecule type" value="Genomic_DNA"/>
</dbReference>
<gene>
    <name evidence="2" type="ORF">SAMN04488543_4276</name>
</gene>
<dbReference type="PANTHER" id="PTHR34400">
    <property type="match status" value="1"/>
</dbReference>
<dbReference type="OrthoDB" id="9800162at2"/>
<evidence type="ECO:0000259" key="1">
    <source>
        <dbReference type="Pfam" id="PF12902"/>
    </source>
</evidence>
<keyword evidence="3" id="KW-1185">Reference proteome</keyword>
<sequence>MRSSKITTVDQLHQYLHAAMQLEHATIPPYLTALYSIRPGTNSDAYHVLRVTAVEEMLHLTLAGNLLNAVGGTPDLTAPGFVADYPAHLPDGEEDFEVNRERFSKSALETFLSIERPRQAPSEEKRLVDRGAHKRNRLGVVPGAPEMQFYSIGEFYHEIWTGLRHLHAELGEALFCGDPGKQITPEYFYSGGGEIVCVTDLASAKAAIDLISEQGEGFGGRIYDAEHELAHYYRFQQLVLGRYYQDGDEAGHPTGPELLVDWDAAYPVKTDAHLADYPAGSELHEAAVAFNRSYADFLALLTRAFAGEPTLFPEAVSGMFRLRDLMTQLMHHPIPGQHGLNAAPTFEMPVRVAEAVA</sequence>
<dbReference type="InterPro" id="IPR009078">
    <property type="entry name" value="Ferritin-like_SF"/>
</dbReference>
<protein>
    <submittedName>
        <fullName evidence="2">Ferritin-like</fullName>
    </submittedName>
</protein>
<accession>A0A1H2A7N8</accession>
<dbReference type="AlphaFoldDB" id="A0A1H2A7N8"/>
<dbReference type="STRING" id="546871.SAMN04488543_4276"/>
<dbReference type="SUPFAM" id="SSF47240">
    <property type="entry name" value="Ferritin-like"/>
    <property type="match status" value="1"/>
</dbReference>
<evidence type="ECO:0000313" key="3">
    <source>
        <dbReference type="Proteomes" id="UP000199092"/>
    </source>
</evidence>
<organism evidence="2 3">
    <name type="scientific">Friedmanniella luteola</name>
    <dbReference type="NCBI Taxonomy" id="546871"/>
    <lineage>
        <taxon>Bacteria</taxon>
        <taxon>Bacillati</taxon>
        <taxon>Actinomycetota</taxon>
        <taxon>Actinomycetes</taxon>
        <taxon>Propionibacteriales</taxon>
        <taxon>Nocardioidaceae</taxon>
        <taxon>Friedmanniella</taxon>
    </lineage>
</organism>
<dbReference type="Pfam" id="PF12902">
    <property type="entry name" value="Ferritin-like"/>
    <property type="match status" value="1"/>
</dbReference>
<evidence type="ECO:0000313" key="2">
    <source>
        <dbReference type="EMBL" id="SDT41919.1"/>
    </source>
</evidence>
<dbReference type="InterPro" id="IPR012347">
    <property type="entry name" value="Ferritin-like"/>
</dbReference>
<dbReference type="InterPro" id="IPR026820">
    <property type="entry name" value="VioB/RebD_dom"/>
</dbReference>
<dbReference type="PANTHER" id="PTHR34400:SF4">
    <property type="entry name" value="MEMBRANE PROTEIN"/>
    <property type="match status" value="1"/>
</dbReference>
<dbReference type="Proteomes" id="UP000199092">
    <property type="component" value="Chromosome I"/>
</dbReference>
<dbReference type="Gene3D" id="1.20.1260.10">
    <property type="match status" value="1"/>
</dbReference>
<feature type="domain" description="Iminophenyl-pyruvate dimer synthase" evidence="1">
    <location>
        <begin position="16"/>
        <end position="239"/>
    </location>
</feature>
<name>A0A1H2A7N8_9ACTN</name>
<dbReference type="RefSeq" id="WP_091415996.1">
    <property type="nucleotide sequence ID" value="NZ_LT629749.1"/>
</dbReference>
<reference evidence="2 3" key="1">
    <citation type="submission" date="2016-10" db="EMBL/GenBank/DDBJ databases">
        <authorList>
            <person name="de Groot N.N."/>
        </authorList>
    </citation>
    <scope>NUCLEOTIDE SEQUENCE [LARGE SCALE GENOMIC DNA]</scope>
    <source>
        <strain evidence="2 3">DSM 21741</strain>
    </source>
</reference>
<proteinExistence type="predicted"/>